<protein>
    <submittedName>
        <fullName evidence="3">Uncharacterized protein</fullName>
    </submittedName>
</protein>
<name>A0A915JAB9_ROMCU</name>
<feature type="region of interest" description="Disordered" evidence="1">
    <location>
        <begin position="51"/>
        <end position="70"/>
    </location>
</feature>
<evidence type="ECO:0000313" key="2">
    <source>
        <dbReference type="Proteomes" id="UP000887565"/>
    </source>
</evidence>
<evidence type="ECO:0000256" key="1">
    <source>
        <dbReference type="SAM" id="MobiDB-lite"/>
    </source>
</evidence>
<keyword evidence="2" id="KW-1185">Reference proteome</keyword>
<proteinExistence type="predicted"/>
<organism evidence="2 3">
    <name type="scientific">Romanomermis culicivorax</name>
    <name type="common">Nematode worm</name>
    <dbReference type="NCBI Taxonomy" id="13658"/>
    <lineage>
        <taxon>Eukaryota</taxon>
        <taxon>Metazoa</taxon>
        <taxon>Ecdysozoa</taxon>
        <taxon>Nematoda</taxon>
        <taxon>Enoplea</taxon>
        <taxon>Dorylaimia</taxon>
        <taxon>Mermithida</taxon>
        <taxon>Mermithoidea</taxon>
        <taxon>Mermithidae</taxon>
        <taxon>Romanomermis</taxon>
    </lineage>
</organism>
<accession>A0A915JAB9</accession>
<sequence length="191" mass="21488">MRKSCFGSKKRFVFVVRRCKEGRRRIVLLYYCSSYVFIVCRSHGPLEAERIDSKPQPTRNCGPQNLPPQNLPPQKTGQLVHDFVLDLANQLPVDLQRDLPFSPPLASRFILPFSPPVANCLAQKLPHHYMMEIGPGQKNASQLKNTKTSLSQTTNAEAVKIHEGFNICECDVVEPNNVTAKRHSVPLGLRA</sequence>
<evidence type="ECO:0000313" key="3">
    <source>
        <dbReference type="WBParaSite" id="nRc.2.0.1.t22720-RA"/>
    </source>
</evidence>
<reference evidence="3" key="1">
    <citation type="submission" date="2022-11" db="UniProtKB">
        <authorList>
            <consortium name="WormBaseParasite"/>
        </authorList>
    </citation>
    <scope>IDENTIFICATION</scope>
</reference>
<dbReference type="Proteomes" id="UP000887565">
    <property type="component" value="Unplaced"/>
</dbReference>
<dbReference type="WBParaSite" id="nRc.2.0.1.t22720-RA">
    <property type="protein sequence ID" value="nRc.2.0.1.t22720-RA"/>
    <property type="gene ID" value="nRc.2.0.1.g22720"/>
</dbReference>
<dbReference type="AlphaFoldDB" id="A0A915JAB9"/>